<comment type="caution">
    <text evidence="3">The sequence shown here is derived from an EMBL/GenBank/DDBJ whole genome shotgun (WGS) entry which is preliminary data.</text>
</comment>
<gene>
    <name evidence="3" type="ORF">Pla144_29980</name>
</gene>
<dbReference type="InterPro" id="IPR006645">
    <property type="entry name" value="NGN-like_dom"/>
</dbReference>
<reference evidence="3 4" key="1">
    <citation type="submission" date="2019-02" db="EMBL/GenBank/DDBJ databases">
        <title>Deep-cultivation of Planctomycetes and their phenomic and genomic characterization uncovers novel biology.</title>
        <authorList>
            <person name="Wiegand S."/>
            <person name="Jogler M."/>
            <person name="Boedeker C."/>
            <person name="Pinto D."/>
            <person name="Vollmers J."/>
            <person name="Rivas-Marin E."/>
            <person name="Kohn T."/>
            <person name="Peeters S.H."/>
            <person name="Heuer A."/>
            <person name="Rast P."/>
            <person name="Oberbeckmann S."/>
            <person name="Bunk B."/>
            <person name="Jeske O."/>
            <person name="Meyerdierks A."/>
            <person name="Storesund J.E."/>
            <person name="Kallscheuer N."/>
            <person name="Luecker S."/>
            <person name="Lage O.M."/>
            <person name="Pohl T."/>
            <person name="Merkel B.J."/>
            <person name="Hornburger P."/>
            <person name="Mueller R.-W."/>
            <person name="Bruemmer F."/>
            <person name="Labrenz M."/>
            <person name="Spormann A.M."/>
            <person name="Op Den Camp H."/>
            <person name="Overmann J."/>
            <person name="Amann R."/>
            <person name="Jetten M.S.M."/>
            <person name="Mascher T."/>
            <person name="Medema M.H."/>
            <person name="Devos D.P."/>
            <person name="Kaster A.-K."/>
            <person name="Ovreas L."/>
            <person name="Rohde M."/>
            <person name="Galperin M.Y."/>
            <person name="Jogler C."/>
        </authorList>
    </citation>
    <scope>NUCLEOTIDE SEQUENCE [LARGE SCALE GENOMIC DNA]</scope>
    <source>
        <strain evidence="3 4">Pla144</strain>
    </source>
</reference>
<dbReference type="InterPro" id="IPR008991">
    <property type="entry name" value="Translation_prot_SH3-like_sf"/>
</dbReference>
<dbReference type="SMART" id="SM00739">
    <property type="entry name" value="KOW"/>
    <property type="match status" value="1"/>
</dbReference>
<name>A0A5C6CRN9_9BACT</name>
<dbReference type="Proteomes" id="UP000318437">
    <property type="component" value="Unassembled WGS sequence"/>
</dbReference>
<evidence type="ECO:0000259" key="2">
    <source>
        <dbReference type="SMART" id="SM00739"/>
    </source>
</evidence>
<dbReference type="SUPFAM" id="SSF82679">
    <property type="entry name" value="N-utilization substance G protein NusG, N-terminal domain"/>
    <property type="match status" value="1"/>
</dbReference>
<feature type="domain" description="KOW" evidence="2">
    <location>
        <begin position="122"/>
        <end position="149"/>
    </location>
</feature>
<dbReference type="InterPro" id="IPR005824">
    <property type="entry name" value="KOW"/>
</dbReference>
<evidence type="ECO:0000256" key="1">
    <source>
        <dbReference type="ARBA" id="ARBA00023163"/>
    </source>
</evidence>
<sequence length="203" mass="22701">MTLSATSSLAEVEGDWTVAYCKPRQEKALAWELCQREVPYFLPMVLRVTSSGGRRRKNLYPLFKSYLFFAGEDRERLEVLKTNRIVKLVEIHAAEQATFLRDITSLELGLRNASTPVELYPRLVKGAWVRVVAGPMKDAEGTILSADNKTKLLLGISLMGAGATVEIHPDLVEPCQREPATITKPSVTVVFNDRCREKHQNSG</sequence>
<dbReference type="AlphaFoldDB" id="A0A5C6CRN9"/>
<dbReference type="GO" id="GO:0006354">
    <property type="term" value="P:DNA-templated transcription elongation"/>
    <property type="evidence" value="ECO:0007669"/>
    <property type="project" value="InterPro"/>
</dbReference>
<organism evidence="3 4">
    <name type="scientific">Bythopirellula polymerisocia</name>
    <dbReference type="NCBI Taxonomy" id="2528003"/>
    <lineage>
        <taxon>Bacteria</taxon>
        <taxon>Pseudomonadati</taxon>
        <taxon>Planctomycetota</taxon>
        <taxon>Planctomycetia</taxon>
        <taxon>Pirellulales</taxon>
        <taxon>Lacipirellulaceae</taxon>
        <taxon>Bythopirellula</taxon>
    </lineage>
</organism>
<dbReference type="EMBL" id="SJPS01000004">
    <property type="protein sequence ID" value="TWU25786.1"/>
    <property type="molecule type" value="Genomic_DNA"/>
</dbReference>
<dbReference type="CDD" id="cd09895">
    <property type="entry name" value="NGN_SP_UpxY"/>
    <property type="match status" value="1"/>
</dbReference>
<evidence type="ECO:0000313" key="3">
    <source>
        <dbReference type="EMBL" id="TWU25786.1"/>
    </source>
</evidence>
<dbReference type="Gene3D" id="3.30.70.940">
    <property type="entry name" value="NusG, N-terminal domain"/>
    <property type="match status" value="1"/>
</dbReference>
<evidence type="ECO:0000313" key="4">
    <source>
        <dbReference type="Proteomes" id="UP000318437"/>
    </source>
</evidence>
<dbReference type="CDD" id="cd06091">
    <property type="entry name" value="KOW_NusG"/>
    <property type="match status" value="1"/>
</dbReference>
<protein>
    <submittedName>
        <fullName evidence="3">Transcriptional activator RfaH</fullName>
    </submittedName>
</protein>
<dbReference type="InterPro" id="IPR036735">
    <property type="entry name" value="NGN_dom_sf"/>
</dbReference>
<keyword evidence="1" id="KW-0804">Transcription</keyword>
<dbReference type="Pfam" id="PF02357">
    <property type="entry name" value="NusG"/>
    <property type="match status" value="1"/>
</dbReference>
<keyword evidence="4" id="KW-1185">Reference proteome</keyword>
<proteinExistence type="predicted"/>
<accession>A0A5C6CRN9</accession>
<dbReference type="SUPFAM" id="SSF50104">
    <property type="entry name" value="Translation proteins SH3-like domain"/>
    <property type="match status" value="1"/>
</dbReference>
<dbReference type="OrthoDB" id="275381at2"/>